<organism evidence="3 4">
    <name type="scientific">Thiorhodococcus minor</name>
    <dbReference type="NCBI Taxonomy" id="57489"/>
    <lineage>
        <taxon>Bacteria</taxon>
        <taxon>Pseudomonadati</taxon>
        <taxon>Pseudomonadota</taxon>
        <taxon>Gammaproteobacteria</taxon>
        <taxon>Chromatiales</taxon>
        <taxon>Chromatiaceae</taxon>
        <taxon>Thiorhodococcus</taxon>
    </lineage>
</organism>
<keyword evidence="1" id="KW-1133">Transmembrane helix</keyword>
<keyword evidence="1" id="KW-0812">Transmembrane</keyword>
<evidence type="ECO:0000256" key="1">
    <source>
        <dbReference type="SAM" id="Phobius"/>
    </source>
</evidence>
<dbReference type="RefSeq" id="WP_280818825.1">
    <property type="nucleotide sequence ID" value="NZ_JAAIJQ010000039.1"/>
</dbReference>
<keyword evidence="1" id="KW-0472">Membrane</keyword>
<dbReference type="AlphaFoldDB" id="A0A6M0JZN7"/>
<accession>A0A6M0JZN7</accession>
<gene>
    <name evidence="3" type="ORF">G3446_13845</name>
</gene>
<evidence type="ECO:0000259" key="2">
    <source>
        <dbReference type="Pfam" id="PF14341"/>
    </source>
</evidence>
<dbReference type="InterPro" id="IPR025746">
    <property type="entry name" value="PilX_N_dom"/>
</dbReference>
<keyword evidence="4" id="KW-1185">Reference proteome</keyword>
<feature type="transmembrane region" description="Helical" evidence="1">
    <location>
        <begin position="12"/>
        <end position="32"/>
    </location>
</feature>
<dbReference type="EMBL" id="JAAIJQ010000039">
    <property type="protein sequence ID" value="NEV62960.1"/>
    <property type="molecule type" value="Genomic_DNA"/>
</dbReference>
<dbReference type="Pfam" id="PF14341">
    <property type="entry name" value="PilX_N"/>
    <property type="match status" value="1"/>
</dbReference>
<reference evidence="3 4" key="1">
    <citation type="submission" date="2020-02" db="EMBL/GenBank/DDBJ databases">
        <title>Genome sequences of Thiorhodococcus mannitoliphagus and Thiorhodococcus minor, purple sulfur photosynthetic bacteria in the gammaproteobacterial family, Chromatiaceae.</title>
        <authorList>
            <person name="Aviles F.A."/>
            <person name="Meyer T.E."/>
            <person name="Kyndt J.A."/>
        </authorList>
    </citation>
    <scope>NUCLEOTIDE SEQUENCE [LARGE SCALE GENOMIC DNA]</scope>
    <source>
        <strain evidence="3 4">DSM 11518</strain>
    </source>
</reference>
<sequence>MTHSHSPHRSRGVALIVVLIFLVVLTLVAITVTKRSGTDMKISTNQAYEFRAFSSSESARAMVRRLLVDHADNDGVWTGVTFPTGVSSTSAGANLLANSEQSSLTPDQMMSVLQDLNHCDLSSLDTDLQVRYDGDTTDSTTDGTAESDIFADIKVVKLSLAGLTPGTGGAQVEGYSGIGQGAASAGAGYIYFDIRSIGHYGDARAVTAADFRIRR</sequence>
<name>A0A6M0JZN7_9GAMM</name>
<proteinExistence type="predicted"/>
<evidence type="ECO:0000313" key="4">
    <source>
        <dbReference type="Proteomes" id="UP000483379"/>
    </source>
</evidence>
<evidence type="ECO:0000313" key="3">
    <source>
        <dbReference type="EMBL" id="NEV62960.1"/>
    </source>
</evidence>
<protein>
    <recommendedName>
        <fullName evidence="2">Type 4 fimbrial biogenesis protein PilX N-terminal domain-containing protein</fullName>
    </recommendedName>
</protein>
<comment type="caution">
    <text evidence="3">The sequence shown here is derived from an EMBL/GenBank/DDBJ whole genome shotgun (WGS) entry which is preliminary data.</text>
</comment>
<dbReference type="Proteomes" id="UP000483379">
    <property type="component" value="Unassembled WGS sequence"/>
</dbReference>
<feature type="domain" description="Type 4 fimbrial biogenesis protein PilX N-terminal" evidence="2">
    <location>
        <begin position="11"/>
        <end position="47"/>
    </location>
</feature>